<evidence type="ECO:0000313" key="2">
    <source>
        <dbReference type="Proteomes" id="UP000057938"/>
    </source>
</evidence>
<keyword evidence="2" id="KW-1185">Reference proteome</keyword>
<proteinExistence type="predicted"/>
<dbReference type="Proteomes" id="UP000057938">
    <property type="component" value="Chromosome"/>
</dbReference>
<dbReference type="EMBL" id="CP012669">
    <property type="protein sequence ID" value="ALE16783.1"/>
    <property type="molecule type" value="Genomic_DNA"/>
</dbReference>
<evidence type="ECO:0000313" key="1">
    <source>
        <dbReference type="EMBL" id="ALE16783.1"/>
    </source>
</evidence>
<dbReference type="KEGG" id="aep:AMC99_01491"/>
<dbReference type="OrthoDB" id="7839994at2"/>
<protein>
    <submittedName>
        <fullName evidence="1">Uncharacterized protein</fullName>
    </submittedName>
</protein>
<accession>A0A0M4MTT8</accession>
<dbReference type="RefSeq" id="WP_061924780.1">
    <property type="nucleotide sequence ID" value="NZ_CP012669.1"/>
</dbReference>
<organism evidence="1 2">
    <name type="scientific">Altererythrobacter epoxidivorans</name>
    <dbReference type="NCBI Taxonomy" id="361183"/>
    <lineage>
        <taxon>Bacteria</taxon>
        <taxon>Pseudomonadati</taxon>
        <taxon>Pseudomonadota</taxon>
        <taxon>Alphaproteobacteria</taxon>
        <taxon>Sphingomonadales</taxon>
        <taxon>Erythrobacteraceae</taxon>
        <taxon>Altererythrobacter</taxon>
    </lineage>
</organism>
<dbReference type="PATRIC" id="fig|361183.4.peg.1462"/>
<gene>
    <name evidence="1" type="ORF">AMC99_01491</name>
</gene>
<reference evidence="1 2" key="1">
    <citation type="submission" date="2015-09" db="EMBL/GenBank/DDBJ databases">
        <title>Complete genome sequence of a benzo[a]pyrene-degrading bacterium Altererythrobacter epoxidivorans CGMCC 1.7731T.</title>
        <authorList>
            <person name="Li Z."/>
            <person name="Cheng H."/>
            <person name="Huo Y."/>
            <person name="Xu X."/>
        </authorList>
    </citation>
    <scope>NUCLEOTIDE SEQUENCE [LARGE SCALE GENOMIC DNA]</scope>
    <source>
        <strain evidence="1 2">CGMCC 1.7731</strain>
    </source>
</reference>
<dbReference type="AlphaFoldDB" id="A0A0M4MTT8"/>
<name>A0A0M4MTT8_9SPHN</name>
<sequence length="363" mass="40500">MTSEAWLHFAMDASLEKYETFLTLQGFNFSEDLGGRGAVYVSKDGRYVVVPTTKNIDDLEMRLIKLINDLSRLLDSDRERIARSISSIGFDTLRVRTGIGASSVSVDLDDAIETLNNSYSLIDYAAVFATSEKPVSYVRGRRTNEVSKYLDTVRMGQTEPGSFVITLLLPTQRTDSLLGNESEHINIGRRVSNSLANGLEASKIQPNELLQLSPVFPANFATALAEIVALSPRVEIGVHQSMEQRIRKVEFQRRDEDTLREIADQLAPRAETWKRKLSGTVVGVTEPRGQRNGTLILEARFGDDLKHVRIPFERGDRKLVIDAFDQKAELSLEVQGLIVKSAGGRYSMEQPTDFACVRRGSLT</sequence>